<evidence type="ECO:0000256" key="2">
    <source>
        <dbReference type="ARBA" id="ARBA00022481"/>
    </source>
</evidence>
<keyword evidence="7" id="KW-0342">GTP-binding</keyword>
<proteinExistence type="inferred from homology"/>
<comment type="subcellular location">
    <subcellularLocation>
        <location evidence="11">Vacuole membrane</location>
    </subcellularLocation>
</comment>
<comment type="similarity">
    <text evidence="10">Belongs to the XPG/RAD2 endonuclease family.</text>
</comment>
<keyword evidence="15" id="KW-1185">Reference proteome</keyword>
<dbReference type="InterPro" id="IPR029060">
    <property type="entry name" value="PIN-like_dom_sf"/>
</dbReference>
<reference evidence="14 15" key="1">
    <citation type="journal article" date="2011" name="J. Gen. Appl. Microbiol.">
        <title>Draft genome sequencing of the enigmatic yeast Saitoella complicata.</title>
        <authorList>
            <person name="Nishida H."/>
            <person name="Hamamoto M."/>
            <person name="Sugiyama J."/>
        </authorList>
    </citation>
    <scope>NUCLEOTIDE SEQUENCE [LARGE SCALE GENOMIC DNA]</scope>
    <source>
        <strain evidence="14 15">NRRL Y-17804</strain>
    </source>
</reference>
<dbReference type="GO" id="GO:0005525">
    <property type="term" value="F:GTP binding"/>
    <property type="evidence" value="ECO:0007669"/>
    <property type="project" value="UniProtKB-KW"/>
</dbReference>
<dbReference type="PANTHER" id="PTHR47981:SF20">
    <property type="entry name" value="RAS-RELATED PROTEIN RAB-7A"/>
    <property type="match status" value="1"/>
</dbReference>
<organism evidence="14 15">
    <name type="scientific">Saitoella complicata (strain BCRC 22490 / CBS 7301 / JCM 7358 / NBRC 10748 / NRRL Y-17804)</name>
    <dbReference type="NCBI Taxonomy" id="698492"/>
    <lineage>
        <taxon>Eukaryota</taxon>
        <taxon>Fungi</taxon>
        <taxon>Dikarya</taxon>
        <taxon>Ascomycota</taxon>
        <taxon>Taphrinomycotina</taxon>
        <taxon>Taphrinomycotina incertae sedis</taxon>
        <taxon>Saitoella</taxon>
    </lineage>
</organism>
<dbReference type="Gene3D" id="3.40.50.300">
    <property type="entry name" value="P-loop containing nucleotide triphosphate hydrolases"/>
    <property type="match status" value="1"/>
</dbReference>
<dbReference type="SMART" id="SM00174">
    <property type="entry name" value="RHO"/>
    <property type="match status" value="1"/>
</dbReference>
<feature type="region of interest" description="Disordered" evidence="12">
    <location>
        <begin position="719"/>
        <end position="746"/>
    </location>
</feature>
<gene>
    <name evidence="14" type="ORF">G7K_0118-t1</name>
</gene>
<keyword evidence="9" id="KW-0636">Prenylation</keyword>
<evidence type="ECO:0000256" key="12">
    <source>
        <dbReference type="SAM" id="MobiDB-lite"/>
    </source>
</evidence>
<evidence type="ECO:0000256" key="8">
    <source>
        <dbReference type="ARBA" id="ARBA00023288"/>
    </source>
</evidence>
<dbReference type="FunFam" id="3.40.50.300:FF:000086">
    <property type="entry name" value="Ras-related small GTPase"/>
    <property type="match status" value="1"/>
</dbReference>
<dbReference type="InterPro" id="IPR006085">
    <property type="entry name" value="XPG_DNA_repair_N"/>
</dbReference>
<evidence type="ECO:0000313" key="14">
    <source>
        <dbReference type="EMBL" id="GAO45872.1"/>
    </source>
</evidence>
<dbReference type="CDD" id="cd01862">
    <property type="entry name" value="Rab7"/>
    <property type="match status" value="1"/>
</dbReference>
<reference evidence="14 15" key="3">
    <citation type="journal article" date="2015" name="Genome Announc.">
        <title>Draft Genome Sequence of the Archiascomycetous Yeast Saitoella complicata.</title>
        <authorList>
            <person name="Yamauchi K."/>
            <person name="Kondo S."/>
            <person name="Hamamoto M."/>
            <person name="Takahashi Y."/>
            <person name="Ogura Y."/>
            <person name="Hayashi T."/>
            <person name="Nishida H."/>
        </authorList>
    </citation>
    <scope>NUCLEOTIDE SEQUENCE [LARGE SCALE GENOMIC DNA]</scope>
    <source>
        <strain evidence="14 15">NRRL Y-17804</strain>
    </source>
</reference>
<evidence type="ECO:0000256" key="4">
    <source>
        <dbReference type="ARBA" id="ARBA00022741"/>
    </source>
</evidence>
<comment type="similarity">
    <text evidence="1">Belongs to the small GTPase superfamily. Rab family.</text>
</comment>
<keyword evidence="6" id="KW-0653">Protein transport</keyword>
<dbReference type="InterPro" id="IPR005225">
    <property type="entry name" value="Small_GTP-bd"/>
</dbReference>
<dbReference type="InterPro" id="IPR001806">
    <property type="entry name" value="Small_GTPase"/>
</dbReference>
<dbReference type="Proteomes" id="UP000033140">
    <property type="component" value="Unassembled WGS sequence"/>
</dbReference>
<feature type="domain" description="XPG N-terminal" evidence="13">
    <location>
        <begin position="1"/>
        <end position="104"/>
    </location>
</feature>
<evidence type="ECO:0000256" key="9">
    <source>
        <dbReference type="ARBA" id="ARBA00023289"/>
    </source>
</evidence>
<sequence>MPIRGFDAFCQERKLIQASNLSMLKGCSLGIDATYYLQQILTSQQSKEPLTSALGGLPLALRNHINRDLDDFERLDVKPVFVFNGINLLKKEDPFSRDDKRPSQRTAAWQRYEKGEVDAALQNFGQTLPNMNDIAKFAQSVLAERDVDFQVAPYSAWAQLSYLENHSSQYIDCIYGASEVLLYQGVERLVTSLRLGESKFSWVLKRDIINAMGISDEQFLDVCLLSGCEFCPTFAPLEVASPYGPNFNFKAALDMIKAYRTGYNAILNLNTLPPKPNSYNDRYQSAWCAIKYPFVLGAEGKLQNLNSAEIPLDIHEIIGTRLPEEIYYYLSRGYIGTNVINTLVSGIHTESAPLDNGDSQEYRKFLGDLHEIRTQALSLLTHPLHRYFQNKKTSIVYWYAPGQETQMQHKVSPTPYEETATWNVKDDFLDAELKAQNNTKVDLRFAVQTLAKGGGAKKTTVLKDAANPLQSTNEVVANTLWRTMQLRQLVSNGHELTKWGRALAIAVETTSVDDDLSEALYLAFELLKLNVLKREPFTSATGGGPSKGSDDEKNHIRLISRVASLLQLRHREVPWSGPVSQSLMAFNSFVKTFSRCGRNLMEMVALSLALNGNWKRDDAMKFGEVSARLPLGKEVNAGLGVVVQAFLDETTGAEVSGAKETLTKLFPGTVDAFGDVQRAFKLWDAVVAGVKAAHKDGIVGGYKLGNFEAADEWLKSRRAGVRQSANRHHHRASPRQHTSSSEEQTEMAPRQKALLKVIILGDSGVGKTSLMNQYVNKKFNNQYKATIGADFLTKDVMVDDRLVTLQLWDTAGQERFQSLGVAFYRGADCCVLVYDVNNARSFETLDSWRDEFLIQAAPSNADNFPFICLANKIDVDESKRMVSQKRAMAFCQSKGDIPYFETSAKEAINVEQAFEVIARNALAMEDQEDYAGDFNDPINLGADTGTSSGGSRYFLLTNDRNFHCLDCGQPVKVPKSKQTAYSNLKTSSKNNCKQKANRYNTEHSRHTDIQKAERECRNTSTFDTTHA</sequence>
<dbReference type="SMART" id="SM00176">
    <property type="entry name" value="RAN"/>
    <property type="match status" value="1"/>
</dbReference>
<dbReference type="PRINTS" id="PR00449">
    <property type="entry name" value="RASTRNSFRMNG"/>
</dbReference>
<dbReference type="PROSITE" id="PS51420">
    <property type="entry name" value="RHO"/>
    <property type="match status" value="1"/>
</dbReference>
<dbReference type="InterPro" id="IPR022039">
    <property type="entry name" value="MKT1_C"/>
</dbReference>
<dbReference type="CDD" id="cd09902">
    <property type="entry name" value="H3TH_MKT1"/>
    <property type="match status" value="1"/>
</dbReference>
<dbReference type="SUPFAM" id="SSF88723">
    <property type="entry name" value="PIN domain-like"/>
    <property type="match status" value="1"/>
</dbReference>
<dbReference type="PROSITE" id="PS51419">
    <property type="entry name" value="RAB"/>
    <property type="match status" value="1"/>
</dbReference>
<dbReference type="InterPro" id="IPR027417">
    <property type="entry name" value="P-loop_NTPase"/>
</dbReference>
<keyword evidence="6" id="KW-0813">Transport</keyword>
<dbReference type="PANTHER" id="PTHR47981">
    <property type="entry name" value="RAB FAMILY"/>
    <property type="match status" value="1"/>
</dbReference>
<keyword evidence="3" id="KW-0926">Vacuole</keyword>
<keyword evidence="5" id="KW-0810">Translation regulation</keyword>
<dbReference type="EMBL" id="BACD03000001">
    <property type="protein sequence ID" value="GAO45872.1"/>
    <property type="molecule type" value="Genomic_DNA"/>
</dbReference>
<dbReference type="AlphaFoldDB" id="A0A0E9N7J2"/>
<dbReference type="GO" id="GO:0015031">
    <property type="term" value="P:protein transport"/>
    <property type="evidence" value="ECO:0007669"/>
    <property type="project" value="UniProtKB-KW"/>
</dbReference>
<dbReference type="GO" id="GO:0000329">
    <property type="term" value="C:fungal-type vacuole membrane"/>
    <property type="evidence" value="ECO:0007669"/>
    <property type="project" value="TreeGrafter"/>
</dbReference>
<dbReference type="Pfam" id="PF12246">
    <property type="entry name" value="MKT1_C"/>
    <property type="match status" value="1"/>
</dbReference>
<dbReference type="Pfam" id="PF12247">
    <property type="entry name" value="MKT1_N"/>
    <property type="match status" value="1"/>
</dbReference>
<dbReference type="GO" id="GO:0005770">
    <property type="term" value="C:late endosome"/>
    <property type="evidence" value="ECO:0007669"/>
    <property type="project" value="TreeGrafter"/>
</dbReference>
<name>A0A0E9N7J2_SAICN</name>
<dbReference type="OMA" id="RFYQTKV"/>
<dbReference type="InterPro" id="IPR022040">
    <property type="entry name" value="MKT1_N"/>
</dbReference>
<evidence type="ECO:0000256" key="10">
    <source>
        <dbReference type="ARBA" id="ARBA00024023"/>
    </source>
</evidence>
<comment type="caution">
    <text evidence="14">The sequence shown here is derived from an EMBL/GenBank/DDBJ whole genome shotgun (WGS) entry which is preliminary data.</text>
</comment>
<dbReference type="GO" id="GO:0004518">
    <property type="term" value="F:nuclease activity"/>
    <property type="evidence" value="ECO:0007669"/>
    <property type="project" value="InterPro"/>
</dbReference>
<dbReference type="SMART" id="SM00175">
    <property type="entry name" value="RAB"/>
    <property type="match status" value="1"/>
</dbReference>
<dbReference type="STRING" id="698492.A0A0E9N7J2"/>
<keyword evidence="2" id="KW-0488">Methylation</keyword>
<dbReference type="SUPFAM" id="SSF52540">
    <property type="entry name" value="P-loop containing nucleoside triphosphate hydrolases"/>
    <property type="match status" value="1"/>
</dbReference>
<evidence type="ECO:0000256" key="11">
    <source>
        <dbReference type="ARBA" id="ARBA00037813"/>
    </source>
</evidence>
<dbReference type="SMART" id="SM00485">
    <property type="entry name" value="XPGN"/>
    <property type="match status" value="1"/>
</dbReference>
<evidence type="ECO:0000256" key="5">
    <source>
        <dbReference type="ARBA" id="ARBA00022845"/>
    </source>
</evidence>
<dbReference type="Pfam" id="PF00752">
    <property type="entry name" value="XPG_N"/>
    <property type="match status" value="1"/>
</dbReference>
<dbReference type="GO" id="GO:0003924">
    <property type="term" value="F:GTPase activity"/>
    <property type="evidence" value="ECO:0007669"/>
    <property type="project" value="InterPro"/>
</dbReference>
<accession>A0A0E9N7J2</accession>
<evidence type="ECO:0000313" key="15">
    <source>
        <dbReference type="Proteomes" id="UP000033140"/>
    </source>
</evidence>
<feature type="compositionally biased region" description="Basic residues" evidence="12">
    <location>
        <begin position="719"/>
        <end position="734"/>
    </location>
</feature>
<dbReference type="GO" id="GO:0006417">
    <property type="term" value="P:regulation of translation"/>
    <property type="evidence" value="ECO:0007669"/>
    <property type="project" value="UniProtKB-KW"/>
</dbReference>
<dbReference type="Gene3D" id="3.40.50.1010">
    <property type="entry name" value="5'-nuclease"/>
    <property type="match status" value="1"/>
</dbReference>
<evidence type="ECO:0000256" key="6">
    <source>
        <dbReference type="ARBA" id="ARBA00022927"/>
    </source>
</evidence>
<dbReference type="PROSITE" id="PS51421">
    <property type="entry name" value="RAS"/>
    <property type="match status" value="1"/>
</dbReference>
<dbReference type="Pfam" id="PF00071">
    <property type="entry name" value="Ras"/>
    <property type="match status" value="1"/>
</dbReference>
<dbReference type="CDD" id="cd09858">
    <property type="entry name" value="PIN_MKT1"/>
    <property type="match status" value="1"/>
</dbReference>
<evidence type="ECO:0000259" key="13">
    <source>
        <dbReference type="SMART" id="SM00485"/>
    </source>
</evidence>
<evidence type="ECO:0000256" key="3">
    <source>
        <dbReference type="ARBA" id="ARBA00022554"/>
    </source>
</evidence>
<protein>
    <recommendedName>
        <fullName evidence="13">XPG N-terminal domain-containing protein</fullName>
    </recommendedName>
</protein>
<dbReference type="GO" id="GO:0032889">
    <property type="term" value="P:regulation of vacuole fusion, non-autophagic"/>
    <property type="evidence" value="ECO:0007669"/>
    <property type="project" value="TreeGrafter"/>
</dbReference>
<dbReference type="InterPro" id="IPR037314">
    <property type="entry name" value="MKT1_H3TH"/>
</dbReference>
<keyword evidence="4" id="KW-0547">Nucleotide-binding</keyword>
<evidence type="ECO:0000256" key="1">
    <source>
        <dbReference type="ARBA" id="ARBA00006270"/>
    </source>
</evidence>
<dbReference type="SMART" id="SM00173">
    <property type="entry name" value="RAS"/>
    <property type="match status" value="1"/>
</dbReference>
<keyword evidence="8" id="KW-0449">Lipoprotein</keyword>
<reference evidence="14 15" key="2">
    <citation type="journal article" date="2014" name="J. Gen. Appl. Microbiol.">
        <title>The early diverging ascomycetous budding yeast Saitoella complicata has three histone deacetylases belonging to the Clr6, Hos2, and Rpd3 lineages.</title>
        <authorList>
            <person name="Nishida H."/>
            <person name="Matsumoto T."/>
            <person name="Kondo S."/>
            <person name="Hamamoto M."/>
            <person name="Yoshikawa H."/>
        </authorList>
    </citation>
    <scope>NUCLEOTIDE SEQUENCE [LARGE SCALE GENOMIC DNA]</scope>
    <source>
        <strain evidence="14 15">NRRL Y-17804</strain>
    </source>
</reference>
<evidence type="ECO:0000256" key="7">
    <source>
        <dbReference type="ARBA" id="ARBA00023134"/>
    </source>
</evidence>
<dbReference type="NCBIfam" id="TIGR00231">
    <property type="entry name" value="small_GTP"/>
    <property type="match status" value="1"/>
</dbReference>